<sequence length="242" mass="27018">MTSPRQAASPLRDRLLSNSPDPAKNAILRESGMGWAADQPPRSASPNVSPLRIAKRDSPRRPPPSEVARRNSSSFKHVTKNNLVSKSPFKSQIPTAATPTTARSFPSPSRRVSGEKRPRPQSMHDQAEAENDRPFAYKRERRQSKTFQGLIQKEPVTKSPFRQQAEQPQDRPPVPPVPPTPSRIPVPALGPSPARSSLVSKRMHGPRLSNGRRERRKTVTFDERCDVVEFDRDEEDPSDSGD</sequence>
<comment type="caution">
    <text evidence="2">The sequence shown here is derived from an EMBL/GenBank/DDBJ whole genome shotgun (WGS) entry which is preliminary data.</text>
</comment>
<keyword evidence="3" id="KW-1185">Reference proteome</keyword>
<evidence type="ECO:0000313" key="3">
    <source>
        <dbReference type="Proteomes" id="UP001218188"/>
    </source>
</evidence>
<reference evidence="2" key="1">
    <citation type="submission" date="2023-03" db="EMBL/GenBank/DDBJ databases">
        <title>Massive genome expansion in bonnet fungi (Mycena s.s.) driven by repeated elements and novel gene families across ecological guilds.</title>
        <authorList>
            <consortium name="Lawrence Berkeley National Laboratory"/>
            <person name="Harder C.B."/>
            <person name="Miyauchi S."/>
            <person name="Viragh M."/>
            <person name="Kuo A."/>
            <person name="Thoen E."/>
            <person name="Andreopoulos B."/>
            <person name="Lu D."/>
            <person name="Skrede I."/>
            <person name="Drula E."/>
            <person name="Henrissat B."/>
            <person name="Morin E."/>
            <person name="Kohler A."/>
            <person name="Barry K."/>
            <person name="LaButti K."/>
            <person name="Morin E."/>
            <person name="Salamov A."/>
            <person name="Lipzen A."/>
            <person name="Mereny Z."/>
            <person name="Hegedus B."/>
            <person name="Baldrian P."/>
            <person name="Stursova M."/>
            <person name="Weitz H."/>
            <person name="Taylor A."/>
            <person name="Grigoriev I.V."/>
            <person name="Nagy L.G."/>
            <person name="Martin F."/>
            <person name="Kauserud H."/>
        </authorList>
    </citation>
    <scope>NUCLEOTIDE SEQUENCE</scope>
    <source>
        <strain evidence="2">CBHHK200</strain>
    </source>
</reference>
<feature type="non-terminal residue" evidence="2">
    <location>
        <position position="242"/>
    </location>
</feature>
<feature type="compositionally biased region" description="Basic and acidic residues" evidence="1">
    <location>
        <begin position="125"/>
        <end position="138"/>
    </location>
</feature>
<feature type="region of interest" description="Disordered" evidence="1">
    <location>
        <begin position="1"/>
        <end position="221"/>
    </location>
</feature>
<feature type="compositionally biased region" description="Polar residues" evidence="1">
    <location>
        <begin position="70"/>
        <end position="107"/>
    </location>
</feature>
<name>A0AAD6T5A8_9AGAR</name>
<accession>A0AAD6T5A8</accession>
<protein>
    <submittedName>
        <fullName evidence="2">Uncharacterized protein</fullName>
    </submittedName>
</protein>
<proteinExistence type="predicted"/>
<gene>
    <name evidence="2" type="ORF">C8F04DRAFT_950547</name>
</gene>
<feature type="compositionally biased region" description="Pro residues" evidence="1">
    <location>
        <begin position="170"/>
        <end position="190"/>
    </location>
</feature>
<organism evidence="2 3">
    <name type="scientific">Mycena alexandri</name>
    <dbReference type="NCBI Taxonomy" id="1745969"/>
    <lineage>
        <taxon>Eukaryota</taxon>
        <taxon>Fungi</taxon>
        <taxon>Dikarya</taxon>
        <taxon>Basidiomycota</taxon>
        <taxon>Agaricomycotina</taxon>
        <taxon>Agaricomycetes</taxon>
        <taxon>Agaricomycetidae</taxon>
        <taxon>Agaricales</taxon>
        <taxon>Marasmiineae</taxon>
        <taxon>Mycenaceae</taxon>
        <taxon>Mycena</taxon>
    </lineage>
</organism>
<dbReference type="Proteomes" id="UP001218188">
    <property type="component" value="Unassembled WGS sequence"/>
</dbReference>
<dbReference type="EMBL" id="JARJCM010000028">
    <property type="protein sequence ID" value="KAJ7039101.1"/>
    <property type="molecule type" value="Genomic_DNA"/>
</dbReference>
<dbReference type="AlphaFoldDB" id="A0AAD6T5A8"/>
<evidence type="ECO:0000256" key="1">
    <source>
        <dbReference type="SAM" id="MobiDB-lite"/>
    </source>
</evidence>
<evidence type="ECO:0000313" key="2">
    <source>
        <dbReference type="EMBL" id="KAJ7039101.1"/>
    </source>
</evidence>